<dbReference type="RefSeq" id="WP_209975786.1">
    <property type="nucleotide sequence ID" value="NZ_JAGGLB010000022.1"/>
</dbReference>
<keyword evidence="3" id="KW-1185">Reference proteome</keyword>
<evidence type="ECO:0000256" key="1">
    <source>
        <dbReference type="SAM" id="SignalP"/>
    </source>
</evidence>
<keyword evidence="1" id="KW-0732">Signal</keyword>
<dbReference type="EMBL" id="JAGGLB010000022">
    <property type="protein sequence ID" value="MBP1993916.1"/>
    <property type="molecule type" value="Genomic_DNA"/>
</dbReference>
<evidence type="ECO:0000313" key="2">
    <source>
        <dbReference type="EMBL" id="MBP1993916.1"/>
    </source>
</evidence>
<dbReference type="Proteomes" id="UP001519287">
    <property type="component" value="Unassembled WGS sequence"/>
</dbReference>
<sequence length="274" mass="28549">MKHTMIFKRAAMSALLLSAVASPVIANASNVSNVQKLTDLGPLPSSISTQIDGKTASLAVVSSFDNPLELAKIYAPDTVNDWKNTLDKYEKLSGIKTSNVYGTLEAVPAVLMEKGANNETTSPDAKIASAVITSASIAAVENSGLKISFKEVKEGSGLASKEGKALLINGKEVTLKEATGVPMVTLTKETGAKTVSTGTATAGNNEAFVLEPGTVIESTEATLVDGAEGTMGLFKAEIELAKAAESKDSEVIKQSLGKLLEQYKLQISNLEAAK</sequence>
<proteinExistence type="predicted"/>
<reference evidence="2 3" key="1">
    <citation type="submission" date="2021-03" db="EMBL/GenBank/DDBJ databases">
        <title>Genomic Encyclopedia of Type Strains, Phase IV (KMG-IV): sequencing the most valuable type-strain genomes for metagenomic binning, comparative biology and taxonomic classification.</title>
        <authorList>
            <person name="Goeker M."/>
        </authorList>
    </citation>
    <scope>NUCLEOTIDE SEQUENCE [LARGE SCALE GENOMIC DNA]</scope>
    <source>
        <strain evidence="2 3">DSM 26048</strain>
    </source>
</reference>
<evidence type="ECO:0000313" key="3">
    <source>
        <dbReference type="Proteomes" id="UP001519287"/>
    </source>
</evidence>
<organism evidence="2 3">
    <name type="scientific">Paenibacillus eucommiae</name>
    <dbReference type="NCBI Taxonomy" id="1355755"/>
    <lineage>
        <taxon>Bacteria</taxon>
        <taxon>Bacillati</taxon>
        <taxon>Bacillota</taxon>
        <taxon>Bacilli</taxon>
        <taxon>Bacillales</taxon>
        <taxon>Paenibacillaceae</taxon>
        <taxon>Paenibacillus</taxon>
    </lineage>
</organism>
<feature type="chain" id="PRO_5047172530" evidence="1">
    <location>
        <begin position="29"/>
        <end position="274"/>
    </location>
</feature>
<gene>
    <name evidence="2" type="ORF">J2Z66_005542</name>
</gene>
<protein>
    <submittedName>
        <fullName evidence="2">Uncharacterized protein</fullName>
    </submittedName>
</protein>
<accession>A0ABS4J3X1</accession>
<name>A0ABS4J3X1_9BACL</name>
<comment type="caution">
    <text evidence="2">The sequence shown here is derived from an EMBL/GenBank/DDBJ whole genome shotgun (WGS) entry which is preliminary data.</text>
</comment>
<feature type="signal peptide" evidence="1">
    <location>
        <begin position="1"/>
        <end position="28"/>
    </location>
</feature>